<evidence type="ECO:0000259" key="4">
    <source>
        <dbReference type="Pfam" id="PF18074"/>
    </source>
</evidence>
<feature type="non-terminal residue" evidence="5">
    <location>
        <position position="1"/>
    </location>
</feature>
<dbReference type="PANTHER" id="PTHR30580">
    <property type="entry name" value="PRIMOSOMAL PROTEIN N"/>
    <property type="match status" value="1"/>
</dbReference>
<keyword evidence="3" id="KW-0238">DNA-binding</keyword>
<dbReference type="Pfam" id="PF18074">
    <property type="entry name" value="PriA_C"/>
    <property type="match status" value="1"/>
</dbReference>
<dbReference type="AlphaFoldDB" id="A0AAW8AKN7"/>
<evidence type="ECO:0000313" key="5">
    <source>
        <dbReference type="EMBL" id="MDP0971797.1"/>
    </source>
</evidence>
<dbReference type="GO" id="GO:0006270">
    <property type="term" value="P:DNA replication initiation"/>
    <property type="evidence" value="ECO:0007669"/>
    <property type="project" value="TreeGrafter"/>
</dbReference>
<feature type="non-terminal residue" evidence="5">
    <location>
        <position position="80"/>
    </location>
</feature>
<organism evidence="5 6">
    <name type="scientific">Klebsiella pneumoniae</name>
    <dbReference type="NCBI Taxonomy" id="573"/>
    <lineage>
        <taxon>Bacteria</taxon>
        <taxon>Pseudomonadati</taxon>
        <taxon>Pseudomonadota</taxon>
        <taxon>Gammaproteobacteria</taxon>
        <taxon>Enterobacterales</taxon>
        <taxon>Enterobacteriaceae</taxon>
        <taxon>Klebsiella/Raoultella group</taxon>
        <taxon>Klebsiella</taxon>
        <taxon>Klebsiella pneumoniae complex</taxon>
    </lineage>
</organism>
<dbReference type="GO" id="GO:0006310">
    <property type="term" value="P:DNA recombination"/>
    <property type="evidence" value="ECO:0007669"/>
    <property type="project" value="TreeGrafter"/>
</dbReference>
<dbReference type="InterPro" id="IPR041236">
    <property type="entry name" value="PriA_C"/>
</dbReference>
<feature type="domain" description="Primosomal protein N C-terminal" evidence="4">
    <location>
        <begin position="11"/>
        <end position="79"/>
    </location>
</feature>
<evidence type="ECO:0000256" key="3">
    <source>
        <dbReference type="ARBA" id="ARBA00023125"/>
    </source>
</evidence>
<proteinExistence type="predicted"/>
<sequence length="80" mass="9053">LAERQTMQLPPWTSHVLIRAADHNNPQAPLFLQQLRNLLQASPLADEKLGVLGPVPALAPKRGGRRRWQILLQHPSRVRL</sequence>
<reference evidence="5" key="1">
    <citation type="submission" date="2023-07" db="EMBL/GenBank/DDBJ databases">
        <authorList>
            <person name="Peng Z."/>
        </authorList>
    </citation>
    <scope>NUCLEOTIDE SEQUENCE</scope>
    <source>
        <strain evidence="5">KP219</strain>
    </source>
</reference>
<dbReference type="GO" id="GO:0005524">
    <property type="term" value="F:ATP binding"/>
    <property type="evidence" value="ECO:0007669"/>
    <property type="project" value="UniProtKB-KW"/>
</dbReference>
<evidence type="ECO:0000256" key="2">
    <source>
        <dbReference type="ARBA" id="ARBA00022840"/>
    </source>
</evidence>
<accession>A0AAW8AKN7</accession>
<gene>
    <name evidence="5" type="ORF">Q6294_33210</name>
</gene>
<keyword evidence="2" id="KW-0067">ATP-binding</keyword>
<dbReference type="GO" id="GO:0006302">
    <property type="term" value="P:double-strand break repair"/>
    <property type="evidence" value="ECO:0007669"/>
    <property type="project" value="TreeGrafter"/>
</dbReference>
<evidence type="ECO:0000313" key="6">
    <source>
        <dbReference type="Proteomes" id="UP001244490"/>
    </source>
</evidence>
<dbReference type="PANTHER" id="PTHR30580:SF0">
    <property type="entry name" value="PRIMOSOMAL PROTEIN N"/>
    <property type="match status" value="1"/>
</dbReference>
<protein>
    <submittedName>
        <fullName evidence="5">Primosomal protein N</fullName>
    </submittedName>
</protein>
<comment type="caution">
    <text evidence="5">The sequence shown here is derived from an EMBL/GenBank/DDBJ whole genome shotgun (WGS) entry which is preliminary data.</text>
</comment>
<dbReference type="GO" id="GO:0003677">
    <property type="term" value="F:DNA binding"/>
    <property type="evidence" value="ECO:0007669"/>
    <property type="project" value="UniProtKB-KW"/>
</dbReference>
<keyword evidence="1" id="KW-0547">Nucleotide-binding</keyword>
<dbReference type="GO" id="GO:0043138">
    <property type="term" value="F:3'-5' DNA helicase activity"/>
    <property type="evidence" value="ECO:0007669"/>
    <property type="project" value="TreeGrafter"/>
</dbReference>
<dbReference type="EMBL" id="JAUUIA010001245">
    <property type="protein sequence ID" value="MDP0971797.1"/>
    <property type="molecule type" value="Genomic_DNA"/>
</dbReference>
<dbReference type="Proteomes" id="UP001244490">
    <property type="component" value="Unassembled WGS sequence"/>
</dbReference>
<evidence type="ECO:0000256" key="1">
    <source>
        <dbReference type="ARBA" id="ARBA00022741"/>
    </source>
</evidence>
<name>A0AAW8AKN7_KLEPN</name>